<dbReference type="AlphaFoldDB" id="A0A3B1AUJ1"/>
<reference evidence="2" key="1">
    <citation type="submission" date="2018-06" db="EMBL/GenBank/DDBJ databases">
        <authorList>
            <person name="Zhirakovskaya E."/>
        </authorList>
    </citation>
    <scope>NUCLEOTIDE SEQUENCE</scope>
</reference>
<dbReference type="EMBL" id="UOFY01000041">
    <property type="protein sequence ID" value="VAX09679.1"/>
    <property type="molecule type" value="Genomic_DNA"/>
</dbReference>
<gene>
    <name evidence="2" type="ORF">MNBD_GAMMA25-2411</name>
</gene>
<evidence type="ECO:0000313" key="2">
    <source>
        <dbReference type="EMBL" id="VAX09679.1"/>
    </source>
</evidence>
<protein>
    <submittedName>
        <fullName evidence="2">Mobile element protein</fullName>
    </submittedName>
</protein>
<sequence length="246" mass="27337">GLSQAARSLPESYMADWLDTVANQRVHATTGKVPQVYYNELERGHMKPYLSPKTVQLNGQVLTRKADKTGLISFKTNKYSVPMVYQRGNVGINRIGDQLHIFDLETGEEVAVHTLSTGKGKIIKNTHHYRDPAVRIDKLEQALQSLVGITAAEILCQSLKTTSPKIYKDQLHGVTTLIKAHQPIESALLSRLCQRPDLTATMVRDYLHAFASHPERLTSETDDPVSTGALQCFAAIRPQAVSHEQL</sequence>
<feature type="domain" description="Transposase for insertion sequence element IS21-like C-terminal" evidence="1">
    <location>
        <begin position="59"/>
        <end position="123"/>
    </location>
</feature>
<dbReference type="InterPro" id="IPR054353">
    <property type="entry name" value="IstA-like_C"/>
</dbReference>
<proteinExistence type="predicted"/>
<name>A0A3B1AUJ1_9ZZZZ</name>
<dbReference type="Pfam" id="PF22483">
    <property type="entry name" value="Mu-transpos_C_2"/>
    <property type="match status" value="1"/>
</dbReference>
<organism evidence="2">
    <name type="scientific">hydrothermal vent metagenome</name>
    <dbReference type="NCBI Taxonomy" id="652676"/>
    <lineage>
        <taxon>unclassified sequences</taxon>
        <taxon>metagenomes</taxon>
        <taxon>ecological metagenomes</taxon>
    </lineage>
</organism>
<accession>A0A3B1AUJ1</accession>
<evidence type="ECO:0000259" key="1">
    <source>
        <dbReference type="Pfam" id="PF22483"/>
    </source>
</evidence>
<feature type="non-terminal residue" evidence="2">
    <location>
        <position position="1"/>
    </location>
</feature>